<dbReference type="Pfam" id="PF03747">
    <property type="entry name" value="ADP_ribosyl_GH"/>
    <property type="match status" value="1"/>
</dbReference>
<evidence type="ECO:0008006" key="3">
    <source>
        <dbReference type="Google" id="ProtNLM"/>
    </source>
</evidence>
<dbReference type="InterPro" id="IPR005502">
    <property type="entry name" value="Ribosyl_crysJ1"/>
</dbReference>
<dbReference type="Proteomes" id="UP001470230">
    <property type="component" value="Unassembled WGS sequence"/>
</dbReference>
<gene>
    <name evidence="1" type="ORF">M9Y10_001345</name>
</gene>
<protein>
    <recommendedName>
        <fullName evidence="3">ADP-ribosylglycohydrolase</fullName>
    </recommendedName>
</protein>
<keyword evidence="2" id="KW-1185">Reference proteome</keyword>
<proteinExistence type="predicted"/>
<sequence length="430" mass="48190">MISQFYVADNTHSNQDIEKVLNIDEFIPKYQSYQKLLYGPWGVPENDKIPPVKVEKGVIQPPSGINHEKAVDAIVGSIMTSAVMDMVGVGVEFINGVVAKPLLLGNLNISWTHPRSNFHNRVFTRGTSTDDTSQCILIMRTIVDLNNNNNNKNIKEYESSSKSFNVDNVKIDPKKFASELLNWIDYGHREHKQNKGLGIGATTSFVVYHPKYLQDPIYCAKDAWIEMGKTAAPNGSVMRIASSGCFAFWDEKVVIQNADKYAKVTHADPRCVYSSIAAALLIARYIQWNAGLRGEEEPNIDEALNEALNYVPEIDEYKSDINFYSNCKTVEELKLSGDDKIGYCLKAFGSAIWALRYCNSIEEGLTKVIREGGDADTNGAVVGALLGAKFGFNKIPKEFIEYMFVGQWMFREITPYIELMGLKMIPSPYI</sequence>
<name>A0ABR2L6S5_9EUKA</name>
<reference evidence="1 2" key="1">
    <citation type="submission" date="2024-04" db="EMBL/GenBank/DDBJ databases">
        <title>Tritrichomonas musculus Genome.</title>
        <authorList>
            <person name="Alves-Ferreira E."/>
            <person name="Grigg M."/>
            <person name="Lorenzi H."/>
            <person name="Galac M."/>
        </authorList>
    </citation>
    <scope>NUCLEOTIDE SEQUENCE [LARGE SCALE GENOMIC DNA]</scope>
    <source>
        <strain evidence="1 2">EAF2021</strain>
    </source>
</reference>
<evidence type="ECO:0000313" key="2">
    <source>
        <dbReference type="Proteomes" id="UP001470230"/>
    </source>
</evidence>
<dbReference type="PANTHER" id="PTHR16222:SF28">
    <property type="entry name" value="ADP-RIBOSYLGLYCOHYDROLASE"/>
    <property type="match status" value="1"/>
</dbReference>
<dbReference type="InterPro" id="IPR050792">
    <property type="entry name" value="ADP-ribosylglycohydrolase"/>
</dbReference>
<evidence type="ECO:0000313" key="1">
    <source>
        <dbReference type="EMBL" id="KAK8899047.1"/>
    </source>
</evidence>
<dbReference type="SUPFAM" id="SSF101478">
    <property type="entry name" value="ADP-ribosylglycohydrolase"/>
    <property type="match status" value="1"/>
</dbReference>
<dbReference type="Gene3D" id="1.10.4080.10">
    <property type="entry name" value="ADP-ribosylation/Crystallin J1"/>
    <property type="match status" value="1"/>
</dbReference>
<dbReference type="PANTHER" id="PTHR16222">
    <property type="entry name" value="ADP-RIBOSYLGLYCOHYDROLASE"/>
    <property type="match status" value="1"/>
</dbReference>
<comment type="caution">
    <text evidence="1">The sequence shown here is derived from an EMBL/GenBank/DDBJ whole genome shotgun (WGS) entry which is preliminary data.</text>
</comment>
<accession>A0ABR2L6S5</accession>
<dbReference type="EMBL" id="JAPFFF010000001">
    <property type="protein sequence ID" value="KAK8899047.1"/>
    <property type="molecule type" value="Genomic_DNA"/>
</dbReference>
<organism evidence="1 2">
    <name type="scientific">Tritrichomonas musculus</name>
    <dbReference type="NCBI Taxonomy" id="1915356"/>
    <lineage>
        <taxon>Eukaryota</taxon>
        <taxon>Metamonada</taxon>
        <taxon>Parabasalia</taxon>
        <taxon>Tritrichomonadida</taxon>
        <taxon>Tritrichomonadidae</taxon>
        <taxon>Tritrichomonas</taxon>
    </lineage>
</organism>
<dbReference type="InterPro" id="IPR036705">
    <property type="entry name" value="Ribosyl_crysJ1_sf"/>
</dbReference>